<gene>
    <name evidence="4" type="ORF">GUJ93_ZPchr0003g18254</name>
</gene>
<dbReference type="SMART" id="SM00213">
    <property type="entry name" value="UBQ"/>
    <property type="match status" value="1"/>
</dbReference>
<sequence>MIAGLQGGIAASKALAALQTGPERHRPPLSSAPSSSDIRRSPIPPPTMYIRVKRNKTTYFIQCDPTETTLSIKQKLQSLIDQPASNQQLILLSKDNVVVLLDDLKTLADQKVENDAVVALTLRKGFALFWLHNCLSFFGYVLKFLLIVCPYVAICASLFCL</sequence>
<name>A0A8J5SEL5_ZIZPA</name>
<keyword evidence="2" id="KW-0812">Transmembrane</keyword>
<evidence type="ECO:0000313" key="4">
    <source>
        <dbReference type="EMBL" id="KAG8063293.1"/>
    </source>
</evidence>
<organism evidence="4 5">
    <name type="scientific">Zizania palustris</name>
    <name type="common">Northern wild rice</name>
    <dbReference type="NCBI Taxonomy" id="103762"/>
    <lineage>
        <taxon>Eukaryota</taxon>
        <taxon>Viridiplantae</taxon>
        <taxon>Streptophyta</taxon>
        <taxon>Embryophyta</taxon>
        <taxon>Tracheophyta</taxon>
        <taxon>Spermatophyta</taxon>
        <taxon>Magnoliopsida</taxon>
        <taxon>Liliopsida</taxon>
        <taxon>Poales</taxon>
        <taxon>Poaceae</taxon>
        <taxon>BOP clade</taxon>
        <taxon>Oryzoideae</taxon>
        <taxon>Oryzeae</taxon>
        <taxon>Zizaniinae</taxon>
        <taxon>Zizania</taxon>
    </lineage>
</organism>
<dbReference type="PANTHER" id="PTHR47725:SF2">
    <property type="entry name" value="UBIQUITIN-LIKE DOMAIN-CONTAINING PROTEIN"/>
    <property type="match status" value="1"/>
</dbReference>
<dbReference type="InterPro" id="IPR000626">
    <property type="entry name" value="Ubiquitin-like_dom"/>
</dbReference>
<proteinExistence type="predicted"/>
<dbReference type="EMBL" id="JAAALK010000286">
    <property type="protein sequence ID" value="KAG8063293.1"/>
    <property type="molecule type" value="Genomic_DNA"/>
</dbReference>
<keyword evidence="2" id="KW-0472">Membrane</keyword>
<dbReference type="PANTHER" id="PTHR47725">
    <property type="entry name" value="OS03G0364000 PROTEIN"/>
    <property type="match status" value="1"/>
</dbReference>
<protein>
    <recommendedName>
        <fullName evidence="3">Ubiquitin-like domain-containing protein</fullName>
    </recommendedName>
</protein>
<accession>A0A8J5SEL5</accession>
<keyword evidence="5" id="KW-1185">Reference proteome</keyword>
<evidence type="ECO:0000313" key="5">
    <source>
        <dbReference type="Proteomes" id="UP000729402"/>
    </source>
</evidence>
<evidence type="ECO:0000259" key="3">
    <source>
        <dbReference type="PROSITE" id="PS50053"/>
    </source>
</evidence>
<dbReference type="Pfam" id="PF00240">
    <property type="entry name" value="ubiquitin"/>
    <property type="match status" value="1"/>
</dbReference>
<reference evidence="4" key="2">
    <citation type="submission" date="2021-02" db="EMBL/GenBank/DDBJ databases">
        <authorList>
            <person name="Kimball J.A."/>
            <person name="Haas M.W."/>
            <person name="Macchietto M."/>
            <person name="Kono T."/>
            <person name="Duquette J."/>
            <person name="Shao M."/>
        </authorList>
    </citation>
    <scope>NUCLEOTIDE SEQUENCE</scope>
    <source>
        <tissue evidence="4">Fresh leaf tissue</tissue>
    </source>
</reference>
<dbReference type="CDD" id="cd17039">
    <property type="entry name" value="Ubl_ubiquitin_like"/>
    <property type="match status" value="1"/>
</dbReference>
<dbReference type="PROSITE" id="PS50053">
    <property type="entry name" value="UBIQUITIN_2"/>
    <property type="match status" value="1"/>
</dbReference>
<dbReference type="OrthoDB" id="428577at2759"/>
<dbReference type="AlphaFoldDB" id="A0A8J5SEL5"/>
<feature type="transmembrane region" description="Helical" evidence="2">
    <location>
        <begin position="137"/>
        <end position="160"/>
    </location>
</feature>
<feature type="domain" description="Ubiquitin-like" evidence="3">
    <location>
        <begin position="48"/>
        <end position="124"/>
    </location>
</feature>
<comment type="caution">
    <text evidence="4">The sequence shown here is derived from an EMBL/GenBank/DDBJ whole genome shotgun (WGS) entry which is preliminary data.</text>
</comment>
<reference evidence="4" key="1">
    <citation type="journal article" date="2021" name="bioRxiv">
        <title>Whole Genome Assembly and Annotation of Northern Wild Rice, Zizania palustris L., Supports a Whole Genome Duplication in the Zizania Genus.</title>
        <authorList>
            <person name="Haas M."/>
            <person name="Kono T."/>
            <person name="Macchietto M."/>
            <person name="Millas R."/>
            <person name="McGilp L."/>
            <person name="Shao M."/>
            <person name="Duquette J."/>
            <person name="Hirsch C.N."/>
            <person name="Kimball J."/>
        </authorList>
    </citation>
    <scope>NUCLEOTIDE SEQUENCE</scope>
    <source>
        <tissue evidence="4">Fresh leaf tissue</tissue>
    </source>
</reference>
<feature type="region of interest" description="Disordered" evidence="1">
    <location>
        <begin position="18"/>
        <end position="45"/>
    </location>
</feature>
<keyword evidence="2" id="KW-1133">Transmembrane helix</keyword>
<dbReference type="Proteomes" id="UP000729402">
    <property type="component" value="Unassembled WGS sequence"/>
</dbReference>
<evidence type="ECO:0000256" key="1">
    <source>
        <dbReference type="SAM" id="MobiDB-lite"/>
    </source>
</evidence>
<evidence type="ECO:0000256" key="2">
    <source>
        <dbReference type="SAM" id="Phobius"/>
    </source>
</evidence>